<comment type="caution">
    <text evidence="1">The sequence shown here is derived from an EMBL/GenBank/DDBJ whole genome shotgun (WGS) entry which is preliminary data.</text>
</comment>
<gene>
    <name evidence="1" type="ORF">GMA64_00270</name>
</gene>
<name>A0A6G2CJS4_9FIRM</name>
<protein>
    <submittedName>
        <fullName evidence="1">DUF45 domain-containing protein</fullName>
    </submittedName>
</protein>
<dbReference type="AlphaFoldDB" id="A0A6G2CJS4"/>
<dbReference type="PANTHER" id="PTHR30399:SF1">
    <property type="entry name" value="UTP PYROPHOSPHATASE"/>
    <property type="match status" value="1"/>
</dbReference>
<dbReference type="SUPFAM" id="SSF90096">
    <property type="entry name" value="Subunits of heterodimeric actin filament capping protein Capz"/>
    <property type="match status" value="1"/>
</dbReference>
<reference evidence="1" key="1">
    <citation type="journal article" date="2019" name="Nat. Med.">
        <title>A library of human gut bacterial isolates paired with longitudinal multiomics data enables mechanistic microbiome research.</title>
        <authorList>
            <person name="Poyet M."/>
            <person name="Groussin M."/>
            <person name="Gibbons S.M."/>
            <person name="Avila-Pacheco J."/>
            <person name="Jiang X."/>
            <person name="Kearney S.M."/>
            <person name="Perrotta A.R."/>
            <person name="Berdy B."/>
            <person name="Zhao S."/>
            <person name="Lieberman T.D."/>
            <person name="Swanson P.K."/>
            <person name="Smith M."/>
            <person name="Roesemann S."/>
            <person name="Alexander J.E."/>
            <person name="Rich S.A."/>
            <person name="Livny J."/>
            <person name="Vlamakis H."/>
            <person name="Clish C."/>
            <person name="Bullock K."/>
            <person name="Deik A."/>
            <person name="Scott J."/>
            <person name="Pierce K.A."/>
            <person name="Xavier R.J."/>
            <person name="Alm E.J."/>
        </authorList>
    </citation>
    <scope>NUCLEOTIDE SEQUENCE</scope>
    <source>
        <strain evidence="1">BIOML-A179</strain>
    </source>
</reference>
<dbReference type="InterPro" id="IPR037282">
    <property type="entry name" value="CapZ_alpha/beta"/>
</dbReference>
<sequence>MQITIKNKSIIFDIQYGKRKKMVLDITPEGHITLKVPQKTSEQAIHEFMNSNANLLLKVQEKIENRKYISNEKSYDKEEIFLYLGKDYHLNQLIPEIPESEKEIQKQLQQFYTTQTKKIIKKRVQHFEKIIGVKAKNVTVVDSPKTWGTCDSNKQLTFNYKLSMAPIEVIDYVVIHELCHIFHMNHDRSFWRKVGMYDVNFKQHQDYLSRFGIVMTI</sequence>
<proteinExistence type="predicted"/>
<dbReference type="CDD" id="cd07344">
    <property type="entry name" value="M48_yhfN_like"/>
    <property type="match status" value="1"/>
</dbReference>
<dbReference type="Gene3D" id="3.30.2010.10">
    <property type="entry name" value="Metalloproteases ('zincins'), catalytic domain"/>
    <property type="match status" value="1"/>
</dbReference>
<dbReference type="InterPro" id="IPR053136">
    <property type="entry name" value="UTP_pyrophosphatase-like"/>
</dbReference>
<evidence type="ECO:0000313" key="1">
    <source>
        <dbReference type="EMBL" id="MTL92962.1"/>
    </source>
</evidence>
<organism evidence="1">
    <name type="scientific">Turicibacter sanguinis</name>
    <dbReference type="NCBI Taxonomy" id="154288"/>
    <lineage>
        <taxon>Bacteria</taxon>
        <taxon>Bacillati</taxon>
        <taxon>Bacillota</taxon>
        <taxon>Erysipelotrichia</taxon>
        <taxon>Erysipelotrichales</taxon>
        <taxon>Turicibacteraceae</taxon>
        <taxon>Turicibacter</taxon>
    </lineage>
</organism>
<accession>A0A6G2CJS4</accession>
<dbReference type="PANTHER" id="PTHR30399">
    <property type="entry name" value="UNCHARACTERIZED PROTEIN YGJP"/>
    <property type="match status" value="1"/>
</dbReference>
<dbReference type="RefSeq" id="WP_129821288.1">
    <property type="nucleotide sequence ID" value="NZ_RCYV01000003.1"/>
</dbReference>
<dbReference type="InterPro" id="IPR002725">
    <property type="entry name" value="YgjP-like_metallopeptidase"/>
</dbReference>
<dbReference type="Pfam" id="PF01863">
    <property type="entry name" value="YgjP-like"/>
    <property type="match status" value="1"/>
</dbReference>
<dbReference type="EMBL" id="WMQV01000001">
    <property type="protein sequence ID" value="MTL92962.1"/>
    <property type="molecule type" value="Genomic_DNA"/>
</dbReference>